<accession>A0AAV6G2X5</accession>
<evidence type="ECO:0000313" key="4">
    <source>
        <dbReference type="EMBL" id="KAG5267951.1"/>
    </source>
</evidence>
<dbReference type="InterPro" id="IPR050111">
    <property type="entry name" value="C-type_lectin/snaclec_domain"/>
</dbReference>
<dbReference type="Gene3D" id="3.10.100.10">
    <property type="entry name" value="Mannose-Binding Protein A, subunit A"/>
    <property type="match status" value="1"/>
</dbReference>
<evidence type="ECO:0000313" key="5">
    <source>
        <dbReference type="Proteomes" id="UP000823561"/>
    </source>
</evidence>
<feature type="domain" description="C-type lectin" evidence="3">
    <location>
        <begin position="168"/>
        <end position="291"/>
    </location>
</feature>
<keyword evidence="2" id="KW-0472">Membrane</keyword>
<protein>
    <recommendedName>
        <fullName evidence="3">C-type lectin domain-containing protein</fullName>
    </recommendedName>
</protein>
<dbReference type="CDD" id="cd03590">
    <property type="entry name" value="CLECT_DC-SIGN_like"/>
    <property type="match status" value="1"/>
</dbReference>
<gene>
    <name evidence="4" type="ORF">AALO_G00227770</name>
</gene>
<dbReference type="InterPro" id="IPR033989">
    <property type="entry name" value="CD209-like_CTLD"/>
</dbReference>
<dbReference type="InterPro" id="IPR016186">
    <property type="entry name" value="C-type_lectin-like/link_sf"/>
</dbReference>
<keyword evidence="1" id="KW-0430">Lectin</keyword>
<evidence type="ECO:0000256" key="2">
    <source>
        <dbReference type="SAM" id="Phobius"/>
    </source>
</evidence>
<reference evidence="4 5" key="1">
    <citation type="submission" date="2020-10" db="EMBL/GenBank/DDBJ databases">
        <title>Chromosome-scale genome assembly of the Allis shad, Alosa alosa.</title>
        <authorList>
            <person name="Margot Z."/>
            <person name="Christophe K."/>
            <person name="Cabau C."/>
            <person name="Louis A."/>
            <person name="Berthelot C."/>
            <person name="Parey E."/>
            <person name="Roest Crollius H."/>
            <person name="Montfort J."/>
            <person name="Robinson-Rechavi M."/>
            <person name="Bucao C."/>
            <person name="Bouchez O."/>
            <person name="Gislard M."/>
            <person name="Lluch J."/>
            <person name="Milhes M."/>
            <person name="Lampietro C."/>
            <person name="Lopez Roques C."/>
            <person name="Donnadieu C."/>
            <person name="Braasch I."/>
            <person name="Desvignes T."/>
            <person name="Postlethwait J."/>
            <person name="Bobe J."/>
            <person name="Guiguen Y."/>
        </authorList>
    </citation>
    <scope>NUCLEOTIDE SEQUENCE [LARGE SCALE GENOMIC DNA]</scope>
    <source>
        <strain evidence="4">M-15738</strain>
        <tissue evidence="4">Blood</tissue>
    </source>
</reference>
<dbReference type="Proteomes" id="UP000823561">
    <property type="component" value="Chromosome 17"/>
</dbReference>
<keyword evidence="2" id="KW-1133">Transmembrane helix</keyword>
<evidence type="ECO:0000259" key="3">
    <source>
        <dbReference type="PROSITE" id="PS50041"/>
    </source>
</evidence>
<proteinExistence type="predicted"/>
<dbReference type="AlphaFoldDB" id="A0AAV6G2X5"/>
<dbReference type="InterPro" id="IPR001304">
    <property type="entry name" value="C-type_lectin-like"/>
</dbReference>
<dbReference type="SMART" id="SM00034">
    <property type="entry name" value="CLECT"/>
    <property type="match status" value="1"/>
</dbReference>
<dbReference type="PANTHER" id="PTHR22803">
    <property type="entry name" value="MANNOSE, PHOSPHOLIPASE, LECTIN RECEPTOR RELATED"/>
    <property type="match status" value="1"/>
</dbReference>
<dbReference type="GO" id="GO:0030246">
    <property type="term" value="F:carbohydrate binding"/>
    <property type="evidence" value="ECO:0007669"/>
    <property type="project" value="UniProtKB-KW"/>
</dbReference>
<comment type="caution">
    <text evidence="4">The sequence shown here is derived from an EMBL/GenBank/DDBJ whole genome shotgun (WGS) entry which is preliminary data.</text>
</comment>
<dbReference type="Pfam" id="PF00059">
    <property type="entry name" value="Lectin_C"/>
    <property type="match status" value="1"/>
</dbReference>
<dbReference type="SUPFAM" id="SSF56436">
    <property type="entry name" value="C-type lectin-like"/>
    <property type="match status" value="1"/>
</dbReference>
<feature type="transmembrane region" description="Helical" evidence="2">
    <location>
        <begin position="122"/>
        <end position="143"/>
    </location>
</feature>
<organism evidence="4 5">
    <name type="scientific">Alosa alosa</name>
    <name type="common">allis shad</name>
    <dbReference type="NCBI Taxonomy" id="278164"/>
    <lineage>
        <taxon>Eukaryota</taxon>
        <taxon>Metazoa</taxon>
        <taxon>Chordata</taxon>
        <taxon>Craniata</taxon>
        <taxon>Vertebrata</taxon>
        <taxon>Euteleostomi</taxon>
        <taxon>Actinopterygii</taxon>
        <taxon>Neopterygii</taxon>
        <taxon>Teleostei</taxon>
        <taxon>Clupei</taxon>
        <taxon>Clupeiformes</taxon>
        <taxon>Clupeoidei</taxon>
        <taxon>Clupeidae</taxon>
        <taxon>Alosa</taxon>
    </lineage>
</organism>
<dbReference type="EMBL" id="JADWDJ010000017">
    <property type="protein sequence ID" value="KAG5267951.1"/>
    <property type="molecule type" value="Genomic_DNA"/>
</dbReference>
<dbReference type="PROSITE" id="PS50041">
    <property type="entry name" value="C_TYPE_LECTIN_2"/>
    <property type="match status" value="1"/>
</dbReference>
<keyword evidence="5" id="KW-1185">Reference proteome</keyword>
<sequence>MGHLRSSLQHTWRSAAVFMAWHDCPPQAYAFSEREAVTQQVLVGGAGRPPLEGHVFHLSDLFTSTMPVLEEIYQNAAIKSSKVKIPQERWQSGQWVPQRYNNQRPTSHLEPQDHRCTRTNMLLMSLCVLLLCGIIVLGVLYAIKERTLQQPNNTGSTSGQCSDGWELFNGTCYYFSHDALNWTASRDECVTAGGHLVIINSKEEQIYIAQKIIDTDGFWIGLTDSEREGHWKWVDNKNVKLKFWYQGQPNNSGGAGNKHSTGEDCGLVRDVSQEHNWYDEYCGASNNRICEAQSK</sequence>
<dbReference type="InterPro" id="IPR016187">
    <property type="entry name" value="CTDL_fold"/>
</dbReference>
<keyword evidence="2" id="KW-0812">Transmembrane</keyword>
<name>A0AAV6G2X5_9TELE</name>
<evidence type="ECO:0000256" key="1">
    <source>
        <dbReference type="ARBA" id="ARBA00022734"/>
    </source>
</evidence>